<keyword evidence="4" id="KW-0813">Transport</keyword>
<gene>
    <name evidence="13" type="ORF">H920_04345</name>
</gene>
<keyword evidence="14" id="KW-1185">Reference proteome</keyword>
<evidence type="ECO:0000256" key="3">
    <source>
        <dbReference type="ARBA" id="ARBA00020977"/>
    </source>
</evidence>
<evidence type="ECO:0000259" key="11">
    <source>
        <dbReference type="Pfam" id="PF06148"/>
    </source>
</evidence>
<sequence>MDCSCGKFIRLIKLLWLNSKLLWTVSEHAKEYHTEVHGEEQELLLGSNLQSVSVLFALSVYEMPAFSLDAQWNGTGNNPSPGTHSGIFFHDTLQWCHKDGRGSLADVDGDWIVQDSLWMDRTGIHKFSNDGQGPVDRKVAMLRAVQRRSPLAAPAPPCWRKWNARVWRGSVALSPAYPPASSPRPGGMERRKMNLPTGPDTLCFDKDEFMKEDFDVDHFVSDCRKRVPLEELRDDLELYYKLLKTAMVELINKDYADFVNLSTNLVGMDRALNQLSVPLGQLREEVLSLRSSVSEGIRAVDERMSKQEDIRKKKMCVLRLIQVIRSVEKIEKILNSQTSKETSVLEASSPLLTGQVLERIATEFNQLQFHAVQSKGMPLLDIVRPRIAGITAMLQQSLEGLLLEGLQTSSVDIVRHCLRTYATIDKTRDAEALVGQVLVKPYVDEVIVEHFVESLPNGLQVMYNKLLDFVPHHCCLLREVTGGAVSSEKGTTVPGYDFLVNSVWPEIAKGLEEKLPSLFNPGDPDAFHQKYTISMDFVRRFERQCGSQASVKRLRAHPAYHSFNNKWNLPVYFQIRFREVAGSLEAALADGLEDAPAGSPYCLLASHRTWSSLRKCWSDEMFLPLLAHRLWRLTLQILARFSMFVNELSHRPISNESVKDIKKPSVTNGKDTLAAQGGGEDQGSGPSDARPVVSVSSTQLVYMVADLDRLQQQLPELLETVKPKLEMIGFRNFSSISAALEDSQSALSACVPVLSHKITQDLSESCFSYLRSALEVPRLYRRTNKEVPTTASSYVDSALKPFYQLHSGHRDKLKPAVMQQWLEEALSESTHKYCETVSDVLNSVKKMEESLKRLKQARRAPATSTVGPSGGMSDDDKIRLQLALDVEYLGEQIRKMGLQTSSIKSFEALNELVAAARDQAGAEQP</sequence>
<evidence type="ECO:0000256" key="1">
    <source>
        <dbReference type="ARBA" id="ARBA00004395"/>
    </source>
</evidence>
<dbReference type="Proteomes" id="UP000028990">
    <property type="component" value="Unassembled WGS sequence"/>
</dbReference>
<dbReference type="PANTHER" id="PTHR12961:SF0">
    <property type="entry name" value="CONSERVED OLIGOMERIC GOLGI COMPLEX SUBUNIT 2"/>
    <property type="match status" value="1"/>
</dbReference>
<dbReference type="STRING" id="885580.ENSFDAP00000005116"/>
<dbReference type="InterPro" id="IPR024602">
    <property type="entry name" value="COG_su2_N"/>
</dbReference>
<keyword evidence="7" id="KW-0472">Membrane</keyword>
<organism evidence="13 14">
    <name type="scientific">Fukomys damarensis</name>
    <name type="common">Damaraland mole rat</name>
    <name type="synonym">Cryptomys damarensis</name>
    <dbReference type="NCBI Taxonomy" id="885580"/>
    <lineage>
        <taxon>Eukaryota</taxon>
        <taxon>Metazoa</taxon>
        <taxon>Chordata</taxon>
        <taxon>Craniata</taxon>
        <taxon>Vertebrata</taxon>
        <taxon>Euteleostomi</taxon>
        <taxon>Mammalia</taxon>
        <taxon>Eutheria</taxon>
        <taxon>Euarchontoglires</taxon>
        <taxon>Glires</taxon>
        <taxon>Rodentia</taxon>
        <taxon>Hystricomorpha</taxon>
        <taxon>Bathyergidae</taxon>
        <taxon>Fukomys</taxon>
    </lineage>
</organism>
<feature type="domain" description="COG complex component COG2 C-terminal" evidence="12">
    <location>
        <begin position="565"/>
        <end position="886"/>
    </location>
</feature>
<evidence type="ECO:0000256" key="5">
    <source>
        <dbReference type="ARBA" id="ARBA00022927"/>
    </source>
</evidence>
<dbReference type="GO" id="GO:0006891">
    <property type="term" value="P:intra-Golgi vesicle-mediated transport"/>
    <property type="evidence" value="ECO:0007669"/>
    <property type="project" value="TreeGrafter"/>
</dbReference>
<keyword evidence="6" id="KW-0333">Golgi apparatus</keyword>
<keyword evidence="10" id="KW-0732">Signal</keyword>
<evidence type="ECO:0000259" key="12">
    <source>
        <dbReference type="Pfam" id="PF12022"/>
    </source>
</evidence>
<dbReference type="Pfam" id="PF06148">
    <property type="entry name" value="COG2_N"/>
    <property type="match status" value="1"/>
</dbReference>
<dbReference type="eggNOG" id="KOG2307">
    <property type="taxonomic scope" value="Eukaryota"/>
</dbReference>
<reference evidence="13 14" key="1">
    <citation type="submission" date="2013-11" db="EMBL/GenBank/DDBJ databases">
        <title>The Damaraland mole rat (Fukomys damarensis) genome and evolution of African mole rats.</title>
        <authorList>
            <person name="Gladyshev V.N."/>
            <person name="Fang X."/>
        </authorList>
    </citation>
    <scope>NUCLEOTIDE SEQUENCE [LARGE SCALE GENOMIC DNA]</scope>
    <source>
        <tissue evidence="13">Liver</tissue>
    </source>
</reference>
<dbReference type="Pfam" id="PF12022">
    <property type="entry name" value="COG2_C"/>
    <property type="match status" value="1"/>
</dbReference>
<evidence type="ECO:0000256" key="6">
    <source>
        <dbReference type="ARBA" id="ARBA00023034"/>
    </source>
</evidence>
<evidence type="ECO:0000256" key="8">
    <source>
        <dbReference type="ARBA" id="ARBA00031344"/>
    </source>
</evidence>
<evidence type="ECO:0000313" key="13">
    <source>
        <dbReference type="EMBL" id="KFO34216.1"/>
    </source>
</evidence>
<dbReference type="AlphaFoldDB" id="A0A091EFS6"/>
<evidence type="ECO:0000313" key="14">
    <source>
        <dbReference type="Proteomes" id="UP000028990"/>
    </source>
</evidence>
<dbReference type="PANTHER" id="PTHR12961">
    <property type="entry name" value="CONSERVED OLIGOMERIC GOLGI COMPLEX COMPONENT 2"/>
    <property type="match status" value="1"/>
</dbReference>
<feature type="region of interest" description="Disordered" evidence="9">
    <location>
        <begin position="854"/>
        <end position="874"/>
    </location>
</feature>
<accession>A0A091EFS6</accession>
<keyword evidence="5" id="KW-0653">Protein transport</keyword>
<evidence type="ECO:0000256" key="2">
    <source>
        <dbReference type="ARBA" id="ARBA00007603"/>
    </source>
</evidence>
<proteinExistence type="inferred from homology"/>
<dbReference type="GO" id="GO:0007030">
    <property type="term" value="P:Golgi organization"/>
    <property type="evidence" value="ECO:0007669"/>
    <property type="project" value="InterPro"/>
</dbReference>
<protein>
    <recommendedName>
        <fullName evidence="3">Conserved oligomeric Golgi complex subunit 2</fullName>
    </recommendedName>
    <alternativeName>
        <fullName evidence="8">Component of oligomeric Golgi complex 2</fullName>
    </alternativeName>
</protein>
<evidence type="ECO:0000256" key="4">
    <source>
        <dbReference type="ARBA" id="ARBA00022448"/>
    </source>
</evidence>
<dbReference type="GO" id="GO:0000139">
    <property type="term" value="C:Golgi membrane"/>
    <property type="evidence" value="ECO:0007669"/>
    <property type="project" value="UniProtKB-SubCell"/>
</dbReference>
<dbReference type="EMBL" id="KN122008">
    <property type="protein sequence ID" value="KFO34216.1"/>
    <property type="molecule type" value="Genomic_DNA"/>
</dbReference>
<evidence type="ECO:0000256" key="7">
    <source>
        <dbReference type="ARBA" id="ARBA00023136"/>
    </source>
</evidence>
<comment type="subcellular location">
    <subcellularLocation>
        <location evidence="1">Golgi apparatus membrane</location>
        <topology evidence="1">Peripheral membrane protein</topology>
    </subcellularLocation>
</comment>
<name>A0A091EFS6_FUKDA</name>
<evidence type="ECO:0000256" key="9">
    <source>
        <dbReference type="SAM" id="MobiDB-lite"/>
    </source>
</evidence>
<evidence type="ECO:0000256" key="10">
    <source>
        <dbReference type="SAM" id="SignalP"/>
    </source>
</evidence>
<dbReference type="GO" id="GO:0015031">
    <property type="term" value="P:protein transport"/>
    <property type="evidence" value="ECO:0007669"/>
    <property type="project" value="UniProtKB-KW"/>
</dbReference>
<dbReference type="GO" id="GO:0017119">
    <property type="term" value="C:Golgi transport complex"/>
    <property type="evidence" value="ECO:0007669"/>
    <property type="project" value="TreeGrafter"/>
</dbReference>
<dbReference type="InterPro" id="IPR024603">
    <property type="entry name" value="COG_complex_COG2_C"/>
</dbReference>
<comment type="similarity">
    <text evidence="2">Belongs to the COG2 family.</text>
</comment>
<feature type="chain" id="PRO_5001872742" description="Conserved oligomeric Golgi complex subunit 2" evidence="10">
    <location>
        <begin position="25"/>
        <end position="925"/>
    </location>
</feature>
<feature type="region of interest" description="Disordered" evidence="9">
    <location>
        <begin position="659"/>
        <end position="691"/>
    </location>
</feature>
<feature type="domain" description="Conserved oligomeric Golgi complex subunit 2 N-terminal" evidence="11">
    <location>
        <begin position="202"/>
        <end position="275"/>
    </location>
</feature>
<feature type="signal peptide" evidence="10">
    <location>
        <begin position="1"/>
        <end position="24"/>
    </location>
</feature>
<dbReference type="InterPro" id="IPR009316">
    <property type="entry name" value="COG2"/>
</dbReference>